<organism evidence="1 2">
    <name type="scientific">Parabacteroides goldsteinii dnLKV18</name>
    <dbReference type="NCBI Taxonomy" id="1235789"/>
    <lineage>
        <taxon>Bacteria</taxon>
        <taxon>Pseudomonadati</taxon>
        <taxon>Bacteroidota</taxon>
        <taxon>Bacteroidia</taxon>
        <taxon>Bacteroidales</taxon>
        <taxon>Tannerellaceae</taxon>
        <taxon>Parabacteroides</taxon>
    </lineage>
</organism>
<reference evidence="1 2" key="1">
    <citation type="submission" date="2013-04" db="EMBL/GenBank/DDBJ databases">
        <title>The Genome Sequence of Parabacteroides goldsteinii dnLKV18.</title>
        <authorList>
            <consortium name="The Broad Institute Genomics Platform"/>
            <consortium name="The Broad Institute Genome Sequencing Center for Infectious Disease"/>
            <person name="Earl A."/>
            <person name="Xavier R."/>
            <person name="Kuhn K."/>
            <person name="Stappenbeck T."/>
            <person name="Walker B."/>
            <person name="Young S."/>
            <person name="Zeng Q."/>
            <person name="Gargeya S."/>
            <person name="Fitzgerald M."/>
            <person name="Haas B."/>
            <person name="Abouelleil A."/>
            <person name="Allen A.W."/>
            <person name="Alvarado L."/>
            <person name="Arachchi H.M."/>
            <person name="Berlin A.M."/>
            <person name="Chapman S.B."/>
            <person name="Gainer-Dewar J."/>
            <person name="Goldberg J."/>
            <person name="Griggs A."/>
            <person name="Gujja S."/>
            <person name="Hansen M."/>
            <person name="Howarth C."/>
            <person name="Imamovic A."/>
            <person name="Ireland A."/>
            <person name="Larimer J."/>
            <person name="McCowan C."/>
            <person name="Murphy C."/>
            <person name="Pearson M."/>
            <person name="Poon T.W."/>
            <person name="Priest M."/>
            <person name="Roberts A."/>
            <person name="Saif S."/>
            <person name="Shea T."/>
            <person name="Sisk P."/>
            <person name="Sykes S."/>
            <person name="Wortman J."/>
            <person name="Nusbaum C."/>
            <person name="Birren B."/>
        </authorList>
    </citation>
    <scope>NUCLEOTIDE SEQUENCE [LARGE SCALE GENOMIC DNA]</scope>
    <source>
        <strain evidence="2">dnLKV18</strain>
    </source>
</reference>
<dbReference type="RefSeq" id="WP_010802189.1">
    <property type="nucleotide sequence ID" value="NZ_KE159519.1"/>
</dbReference>
<evidence type="ECO:0000313" key="1">
    <source>
        <dbReference type="EMBL" id="EOS17587.1"/>
    </source>
</evidence>
<comment type="caution">
    <text evidence="1">The sequence shown here is derived from an EMBL/GenBank/DDBJ whole genome shotgun (WGS) entry which is preliminary data.</text>
</comment>
<name>S0GPA5_9BACT</name>
<keyword evidence="2" id="KW-1185">Reference proteome</keyword>
<dbReference type="EMBL" id="ASSQ01000013">
    <property type="protein sequence ID" value="EOS17587.1"/>
    <property type="molecule type" value="Genomic_DNA"/>
</dbReference>
<protein>
    <submittedName>
        <fullName evidence="1">Uncharacterized protein</fullName>
    </submittedName>
</protein>
<proteinExistence type="predicted"/>
<sequence>MNKKQLIDALSAKLEQQNIHHLKWELVSIIEPSLEVIMET</sequence>
<dbReference type="Proteomes" id="UP000014140">
    <property type="component" value="Unassembled WGS sequence"/>
</dbReference>
<dbReference type="AlphaFoldDB" id="S0GPA5"/>
<accession>S0GPA5</accession>
<evidence type="ECO:0000313" key="2">
    <source>
        <dbReference type="Proteomes" id="UP000014140"/>
    </source>
</evidence>
<gene>
    <name evidence="1" type="ORF">C803_02599</name>
</gene>
<dbReference type="PATRIC" id="fig|1235789.3.peg.2582"/>
<dbReference type="HOGENOM" id="CLU_3293605_0_0_10"/>